<feature type="compositionally biased region" description="Polar residues" evidence="1">
    <location>
        <begin position="914"/>
        <end position="924"/>
    </location>
</feature>
<feature type="compositionally biased region" description="Basic and acidic residues" evidence="1">
    <location>
        <begin position="318"/>
        <end position="339"/>
    </location>
</feature>
<gene>
    <name evidence="2" type="ORF">CRM22_011351</name>
</gene>
<evidence type="ECO:0000313" key="3">
    <source>
        <dbReference type="Proteomes" id="UP000308267"/>
    </source>
</evidence>
<comment type="caution">
    <text evidence="2">The sequence shown here is derived from an EMBL/GenBank/DDBJ whole genome shotgun (WGS) entry which is preliminary data.</text>
</comment>
<proteinExistence type="predicted"/>
<feature type="region of interest" description="Disordered" evidence="1">
    <location>
        <begin position="754"/>
        <end position="777"/>
    </location>
</feature>
<dbReference type="EMBL" id="SJOL01013076">
    <property type="protein sequence ID" value="TGZ37160.1"/>
    <property type="molecule type" value="Genomic_DNA"/>
</dbReference>
<evidence type="ECO:0000256" key="1">
    <source>
        <dbReference type="SAM" id="MobiDB-lite"/>
    </source>
</evidence>
<feature type="compositionally biased region" description="Polar residues" evidence="1">
    <location>
        <begin position="572"/>
        <end position="589"/>
    </location>
</feature>
<sequence length="1008" mass="108309">MSTKPTRRATKSVSIWIPSGEIYQYDKKIRPHNPTDFLQLATKLGLQDDASFFFLTEIGNDLFLLPAYYPRTAEELHTDEAKLYFLYHLCEKCQSDNVLILAPHKDSDVKMIGDHVSSNRKKSTDLQTVTCTGAQPERHDEEVVGPAGDPVVAHRLNVFLKSPDAINRLLSTLLQVSGLTKESVSIQNHDKTEFTLMLTRDEVILKEEALSWDQFGEVVLKKSTITLPVFTKLSPNSTFRSFAPAVKGMHHARKDEDIVNVVLHLSDAISASRLHYQINVIRAYSGKLSGFHHGHRSRSMFGKLNRWARNSFSCVSRRSKDAESETRARSHSPAEKRAADSTYECIDVPVADTSKVNIREEYNDPHTTIEEPQQPILASCASSPTATNSAYFMGIKPTMAQPVSLSPSAGYPVTASADVCGADTTSYTATKKDNRPKELDDMMFNAMRSRIKMGSLPEDTSNGYEEQSAALSTFASMADGKSDHDFEKPSIRASVPMSLKLSAEESQSPSQVMDTQISPVNIPTVLTTGSKMGRKSEPNDGSVAIPRETVDSAPVTNLKLSSPSAGSPRIDTANNASQKTVRVDSNSSQSHTIAEDAIVTETPIKTSSMGSFGAATSNAAPVISPLNEGEAYDRHISGVSAVGPSHQPVSTFANHNTFEDHVIQTPSFTAQSPISVPSTREPIQPAVAPTPPSATADFPSPCALSNETTAKSTIFHSNSGTVCNSGIILPSPWKPPPSTDNATFASAATASVLPPPTAQFSAPPPRDPSPATSCPSTFAVPPSAVSVLAPSPYLPQSGIRPPSIKPRIGGPSPEPPQRSTVSKLPAPGVRPELNGSDPSSISHLSSAPLVYKDTEAPKDVHLGHTSNGASMGSIETRMSGIRPPAVTVRSKLIPEQQQSFIRPPSLTPHLGSNPPATTNGNGHSPSGLRRPVIATSGIPIGEMKTGIRLPSNVPKPNSARPEMIRPGSNLNDFLRSLQLIIIIQLSINLPGPITIGVIGKPLIWTDRT</sequence>
<dbReference type="Proteomes" id="UP000308267">
    <property type="component" value="Unassembled WGS sequence"/>
</dbReference>
<organism evidence="2 3">
    <name type="scientific">Opisthorchis felineus</name>
    <dbReference type="NCBI Taxonomy" id="147828"/>
    <lineage>
        <taxon>Eukaryota</taxon>
        <taxon>Metazoa</taxon>
        <taxon>Spiralia</taxon>
        <taxon>Lophotrochozoa</taxon>
        <taxon>Platyhelminthes</taxon>
        <taxon>Trematoda</taxon>
        <taxon>Digenea</taxon>
        <taxon>Opisthorchiida</taxon>
        <taxon>Opisthorchiata</taxon>
        <taxon>Opisthorchiidae</taxon>
        <taxon>Opisthorchis</taxon>
    </lineage>
</organism>
<dbReference type="EMBL" id="SJOL01013076">
    <property type="protein sequence ID" value="TGZ37159.1"/>
    <property type="molecule type" value="Genomic_DNA"/>
</dbReference>
<feature type="region of interest" description="Disordered" evidence="1">
    <location>
        <begin position="901"/>
        <end position="928"/>
    </location>
</feature>
<feature type="compositionally biased region" description="Polar residues" evidence="1">
    <location>
        <begin position="554"/>
        <end position="565"/>
    </location>
</feature>
<feature type="region of interest" description="Disordered" evidence="1">
    <location>
        <begin position="525"/>
        <end position="589"/>
    </location>
</feature>
<feature type="region of interest" description="Disordered" evidence="1">
    <location>
        <begin position="794"/>
        <end position="844"/>
    </location>
</feature>
<feature type="compositionally biased region" description="Pro residues" evidence="1">
    <location>
        <begin position="754"/>
        <end position="768"/>
    </location>
</feature>
<accession>A0A4S2JQS0</accession>
<reference evidence="2 3" key="1">
    <citation type="journal article" date="2019" name="BMC Genomics">
        <title>New insights from Opisthorchis felineus genome: update on genomics of the epidemiologically important liver flukes.</title>
        <authorList>
            <person name="Ershov N.I."/>
            <person name="Mordvinov V.A."/>
            <person name="Prokhortchouk E.B."/>
            <person name="Pakharukova M.Y."/>
            <person name="Gunbin K.V."/>
            <person name="Ustyantsev K."/>
            <person name="Genaev M.A."/>
            <person name="Blinov A.G."/>
            <person name="Mazur A."/>
            <person name="Boulygina E."/>
            <person name="Tsygankova S."/>
            <person name="Khrameeva E."/>
            <person name="Chekanov N."/>
            <person name="Fan G."/>
            <person name="Xiao A."/>
            <person name="Zhang H."/>
            <person name="Xu X."/>
            <person name="Yang H."/>
            <person name="Solovyev V."/>
            <person name="Lee S.M."/>
            <person name="Liu X."/>
            <person name="Afonnikov D.A."/>
            <person name="Skryabin K.G."/>
        </authorList>
    </citation>
    <scope>NUCLEOTIDE SEQUENCE [LARGE SCALE GENOMIC DNA]</scope>
    <source>
        <strain evidence="2">AK-0245</strain>
        <tissue evidence="2">Whole organism</tissue>
    </source>
</reference>
<feature type="region of interest" description="Disordered" evidence="1">
    <location>
        <begin position="318"/>
        <end position="340"/>
    </location>
</feature>
<keyword evidence="3" id="KW-1185">Reference proteome</keyword>
<name>A0A4S2JQS0_OPIFE</name>
<evidence type="ECO:0000313" key="2">
    <source>
        <dbReference type="EMBL" id="TGZ37159.1"/>
    </source>
</evidence>
<dbReference type="OrthoDB" id="6247953at2759"/>
<protein>
    <submittedName>
        <fullName evidence="2">Uncharacterized protein</fullName>
    </submittedName>
</protein>
<dbReference type="AlphaFoldDB" id="A0A4S2JQS0"/>